<reference evidence="3" key="1">
    <citation type="journal article" date="2020" name="Stud. Mycol.">
        <title>101 Dothideomycetes genomes: a test case for predicting lifestyles and emergence of pathogens.</title>
        <authorList>
            <person name="Haridas S."/>
            <person name="Albert R."/>
            <person name="Binder M."/>
            <person name="Bloem J."/>
            <person name="Labutti K."/>
            <person name="Salamov A."/>
            <person name="Andreopoulos B."/>
            <person name="Baker S."/>
            <person name="Barry K."/>
            <person name="Bills G."/>
            <person name="Bluhm B."/>
            <person name="Cannon C."/>
            <person name="Castanera R."/>
            <person name="Culley D."/>
            <person name="Daum C."/>
            <person name="Ezra D."/>
            <person name="Gonzalez J."/>
            <person name="Henrissat B."/>
            <person name="Kuo A."/>
            <person name="Liang C."/>
            <person name="Lipzen A."/>
            <person name="Lutzoni F."/>
            <person name="Magnuson J."/>
            <person name="Mondo S."/>
            <person name="Nolan M."/>
            <person name="Ohm R."/>
            <person name="Pangilinan J."/>
            <person name="Park H.-J."/>
            <person name="Ramirez L."/>
            <person name="Alfaro M."/>
            <person name="Sun H."/>
            <person name="Tritt A."/>
            <person name="Yoshinaga Y."/>
            <person name="Zwiers L.-H."/>
            <person name="Turgeon B."/>
            <person name="Goodwin S."/>
            <person name="Spatafora J."/>
            <person name="Crous P."/>
            <person name="Grigoriev I."/>
        </authorList>
    </citation>
    <scope>NUCLEOTIDE SEQUENCE</scope>
    <source>
        <strain evidence="3">CBS 122368</strain>
    </source>
</reference>
<feature type="signal peptide" evidence="1">
    <location>
        <begin position="1"/>
        <end position="19"/>
    </location>
</feature>
<dbReference type="SUPFAM" id="SSF55486">
    <property type="entry name" value="Metalloproteases ('zincins'), catalytic domain"/>
    <property type="match status" value="1"/>
</dbReference>
<dbReference type="Pfam" id="PF01400">
    <property type="entry name" value="Astacin"/>
    <property type="match status" value="1"/>
</dbReference>
<dbReference type="EMBL" id="ML987189">
    <property type="protein sequence ID" value="KAF2256189.1"/>
    <property type="molecule type" value="Genomic_DNA"/>
</dbReference>
<feature type="chain" id="PRO_5025418475" description="Peptidase M12A domain-containing protein" evidence="1">
    <location>
        <begin position="20"/>
        <end position="372"/>
    </location>
</feature>
<dbReference type="RefSeq" id="XP_033691193.1">
    <property type="nucleotide sequence ID" value="XM_033832486.1"/>
</dbReference>
<sequence>MKILNLLTAALAAIPSALGSPLRRDFNISSFNPGPVCTSTLPVVNISASNPQLGFAEFLSSGARAPWPVDDSGTRTVRYCYVDKNAQTVLDESFKAAQKIWIDALGGPAGAQSRHGLAFREVNDGTGELYCYIGYQDFNNRGSWNIAVEDDVLAIHLSTKREMKSMVGYLPVERWSLDIEGRHYMLLSPVPPDQTWYTAHEIGHTLGMIHEHSRWDRDFYVFYACKNVPGYAEAVDRAKAANEFLPHNAVCSQREAALKYGFLAGLDFIYGGGEAPWDMTDGDPGFDLSSIMLYDSTQYSPPECMYGFHSRCVLMKYKTVNGIRVTDELEPIMSNKVPSAADVMFVKRWYPWTGAPNPQPGMPAGTSPENVD</sequence>
<evidence type="ECO:0000259" key="2">
    <source>
        <dbReference type="Pfam" id="PF01400"/>
    </source>
</evidence>
<keyword evidence="1" id="KW-0732">Signal</keyword>
<dbReference type="InterPro" id="IPR024079">
    <property type="entry name" value="MetalloPept_cat_dom_sf"/>
</dbReference>
<feature type="domain" description="Peptidase M12A" evidence="2">
    <location>
        <begin position="198"/>
        <end position="229"/>
    </location>
</feature>
<protein>
    <recommendedName>
        <fullName evidence="2">Peptidase M12A domain-containing protein</fullName>
    </recommendedName>
</protein>
<dbReference type="OrthoDB" id="291007at2759"/>
<dbReference type="GeneID" id="54585816"/>
<dbReference type="AlphaFoldDB" id="A0A6A6J0G5"/>
<gene>
    <name evidence="3" type="ORF">BU26DRAFT_557663</name>
</gene>
<keyword evidence="4" id="KW-1185">Reference proteome</keyword>
<evidence type="ECO:0000313" key="3">
    <source>
        <dbReference type="EMBL" id="KAF2256189.1"/>
    </source>
</evidence>
<accession>A0A6A6J0G5</accession>
<evidence type="ECO:0000313" key="4">
    <source>
        <dbReference type="Proteomes" id="UP000800094"/>
    </source>
</evidence>
<evidence type="ECO:0000256" key="1">
    <source>
        <dbReference type="SAM" id="SignalP"/>
    </source>
</evidence>
<name>A0A6A6J0G5_9PLEO</name>
<dbReference type="GO" id="GO:0004222">
    <property type="term" value="F:metalloendopeptidase activity"/>
    <property type="evidence" value="ECO:0007669"/>
    <property type="project" value="InterPro"/>
</dbReference>
<dbReference type="Gene3D" id="3.40.390.10">
    <property type="entry name" value="Collagenase (Catalytic Domain)"/>
    <property type="match status" value="1"/>
</dbReference>
<dbReference type="Proteomes" id="UP000800094">
    <property type="component" value="Unassembled WGS sequence"/>
</dbReference>
<dbReference type="GO" id="GO:0006508">
    <property type="term" value="P:proteolysis"/>
    <property type="evidence" value="ECO:0007669"/>
    <property type="project" value="InterPro"/>
</dbReference>
<proteinExistence type="predicted"/>
<dbReference type="InterPro" id="IPR001506">
    <property type="entry name" value="Peptidase_M12A"/>
</dbReference>
<organism evidence="3 4">
    <name type="scientific">Trematosphaeria pertusa</name>
    <dbReference type="NCBI Taxonomy" id="390896"/>
    <lineage>
        <taxon>Eukaryota</taxon>
        <taxon>Fungi</taxon>
        <taxon>Dikarya</taxon>
        <taxon>Ascomycota</taxon>
        <taxon>Pezizomycotina</taxon>
        <taxon>Dothideomycetes</taxon>
        <taxon>Pleosporomycetidae</taxon>
        <taxon>Pleosporales</taxon>
        <taxon>Massarineae</taxon>
        <taxon>Trematosphaeriaceae</taxon>
        <taxon>Trematosphaeria</taxon>
    </lineage>
</organism>